<name>A0ACC1SC66_9APHY</name>
<reference evidence="1" key="1">
    <citation type="submission" date="2022-07" db="EMBL/GenBank/DDBJ databases">
        <title>Genome Sequence of Phlebia brevispora.</title>
        <authorList>
            <person name="Buettner E."/>
        </authorList>
    </citation>
    <scope>NUCLEOTIDE SEQUENCE</scope>
    <source>
        <strain evidence="1">MPL23</strain>
    </source>
</reference>
<accession>A0ACC1SC66</accession>
<sequence length="364" mass="40616">MSASTSNSEIAAELHAVLVENYCFTATLALVCYEFIITYEHEYKFLWKRKWTAATWLFIANRYMLLASTIPQDVPFSVWAYVFLQCSLVTVLFDMPLVISAIFSALRVFAILNRAYIMAALVLLLGLCPVIISVFQNTLNVYHFVDDTVLGATCYATSNASPSTMLSCKRTRSYPILGLTNIYVIAIVTTWIKTYHHVKQAASVGVNAGFGATLLQYGTLYFVVLFIADFMNVLNNLVPSVQSLNLATFVQTLPSIMISRFLINLRQVDSTESIEAPRFSQFSVPNFRVPTIPDIIGNLGEPLVDGSQALDDDEDDRMQSCEVCFHEPNLDPTDRIAVPTQQTNDCKMAETPGLSPWAFSRELA</sequence>
<protein>
    <submittedName>
        <fullName evidence="1">Uncharacterized protein</fullName>
    </submittedName>
</protein>
<evidence type="ECO:0000313" key="2">
    <source>
        <dbReference type="Proteomes" id="UP001148662"/>
    </source>
</evidence>
<proteinExistence type="predicted"/>
<organism evidence="1 2">
    <name type="scientific">Phlebia brevispora</name>
    <dbReference type="NCBI Taxonomy" id="194682"/>
    <lineage>
        <taxon>Eukaryota</taxon>
        <taxon>Fungi</taxon>
        <taxon>Dikarya</taxon>
        <taxon>Basidiomycota</taxon>
        <taxon>Agaricomycotina</taxon>
        <taxon>Agaricomycetes</taxon>
        <taxon>Polyporales</taxon>
        <taxon>Meruliaceae</taxon>
        <taxon>Phlebia</taxon>
    </lineage>
</organism>
<gene>
    <name evidence="1" type="ORF">NM688_g6811</name>
</gene>
<keyword evidence="2" id="KW-1185">Reference proteome</keyword>
<dbReference type="EMBL" id="JANHOG010001466">
    <property type="protein sequence ID" value="KAJ3536623.1"/>
    <property type="molecule type" value="Genomic_DNA"/>
</dbReference>
<comment type="caution">
    <text evidence="1">The sequence shown here is derived from an EMBL/GenBank/DDBJ whole genome shotgun (WGS) entry which is preliminary data.</text>
</comment>
<evidence type="ECO:0000313" key="1">
    <source>
        <dbReference type="EMBL" id="KAJ3536623.1"/>
    </source>
</evidence>
<dbReference type="Proteomes" id="UP001148662">
    <property type="component" value="Unassembled WGS sequence"/>
</dbReference>